<accession>A0A1M4YNT3</accession>
<dbReference type="AlphaFoldDB" id="A0A1M4YNT3"/>
<keyword evidence="1" id="KW-1133">Transmembrane helix</keyword>
<keyword evidence="1" id="KW-0812">Transmembrane</keyword>
<keyword evidence="1" id="KW-0472">Membrane</keyword>
<protein>
    <submittedName>
        <fullName evidence="2">Uncharacterized protein</fullName>
    </submittedName>
</protein>
<dbReference type="Proteomes" id="UP000184114">
    <property type="component" value="Unassembled WGS sequence"/>
</dbReference>
<organism evidence="2 3">
    <name type="scientific">Tissierella praeacuta DSM 18095</name>
    <dbReference type="NCBI Taxonomy" id="1123404"/>
    <lineage>
        <taxon>Bacteria</taxon>
        <taxon>Bacillati</taxon>
        <taxon>Bacillota</taxon>
        <taxon>Tissierellia</taxon>
        <taxon>Tissierellales</taxon>
        <taxon>Tissierellaceae</taxon>
        <taxon>Tissierella</taxon>
    </lineage>
</organism>
<evidence type="ECO:0000313" key="3">
    <source>
        <dbReference type="Proteomes" id="UP000184114"/>
    </source>
</evidence>
<keyword evidence="3" id="KW-1185">Reference proteome</keyword>
<feature type="transmembrane region" description="Helical" evidence="1">
    <location>
        <begin position="12"/>
        <end position="36"/>
    </location>
</feature>
<dbReference type="STRING" id="1123404.SAMN02745784_02714"/>
<sequence>MYMYTDNLKAKVTLWLWELKDIVIIGIGFLISVFALSQL</sequence>
<dbReference type="EMBL" id="FQTY01000018">
    <property type="protein sequence ID" value="SHF07313.1"/>
    <property type="molecule type" value="Genomic_DNA"/>
</dbReference>
<gene>
    <name evidence="2" type="ORF">SAMN02745784_02714</name>
</gene>
<evidence type="ECO:0000256" key="1">
    <source>
        <dbReference type="SAM" id="Phobius"/>
    </source>
</evidence>
<proteinExistence type="predicted"/>
<evidence type="ECO:0000313" key="2">
    <source>
        <dbReference type="EMBL" id="SHF07313.1"/>
    </source>
</evidence>
<reference evidence="3" key="1">
    <citation type="submission" date="2016-11" db="EMBL/GenBank/DDBJ databases">
        <authorList>
            <person name="Varghese N."/>
            <person name="Submissions S."/>
        </authorList>
    </citation>
    <scope>NUCLEOTIDE SEQUENCE [LARGE SCALE GENOMIC DNA]</scope>
    <source>
        <strain evidence="3">DSM 18095</strain>
    </source>
</reference>
<name>A0A1M4YNT3_9FIRM</name>